<feature type="region of interest" description="Disordered" evidence="1">
    <location>
        <begin position="247"/>
        <end position="336"/>
    </location>
</feature>
<feature type="compositionally biased region" description="Polar residues" evidence="1">
    <location>
        <begin position="287"/>
        <end position="296"/>
    </location>
</feature>
<feature type="chain" id="PRO_5044021978" evidence="3">
    <location>
        <begin position="37"/>
        <end position="336"/>
    </location>
</feature>
<comment type="caution">
    <text evidence="4">The sequence shown here is derived from an EMBL/GenBank/DDBJ whole genome shotgun (WGS) entry which is preliminary data.</text>
</comment>
<sequence>MAWKLFQICATMSRTSPKVVFFIIFCWLMVGTPSTATDMTDPKSYDKGTGCTQDKIKFCPYYGSCCRISQYCSHRSRSCEPCYSTSLKKPELFKNCCEKGPHDVSWMAHETCTYACLDNFTLAELGACVNSTDVTESNNTQVDVSDAIGRNIQGEQSESQHDLTPLYIVLSSSFGVFIGVVIAIVIPKPFRDQLSQKLPKLKCFKGQNKQKASTTGTDQENDQTHTNHTTCICMDKSMEQEIIDTGVGVAEGQGDEDDVIGKSSRYKPLSRNASTSGGEDGGETDDNLQGISTIQKRTSKKLDDPLQNTSAPEGKELPTDELTSLLNDPGQTRDAE</sequence>
<feature type="signal peptide" evidence="3">
    <location>
        <begin position="1"/>
        <end position="36"/>
    </location>
</feature>
<evidence type="ECO:0000256" key="1">
    <source>
        <dbReference type="SAM" id="MobiDB-lite"/>
    </source>
</evidence>
<feature type="compositionally biased region" description="Polar residues" evidence="1">
    <location>
        <begin position="321"/>
        <end position="330"/>
    </location>
</feature>
<evidence type="ECO:0000313" key="4">
    <source>
        <dbReference type="EMBL" id="CAL1532878.1"/>
    </source>
</evidence>
<gene>
    <name evidence="4" type="ORF">GSLYS_00006896001</name>
</gene>
<keyword evidence="5" id="KW-1185">Reference proteome</keyword>
<organism evidence="4 5">
    <name type="scientific">Lymnaea stagnalis</name>
    <name type="common">Great pond snail</name>
    <name type="synonym">Helix stagnalis</name>
    <dbReference type="NCBI Taxonomy" id="6523"/>
    <lineage>
        <taxon>Eukaryota</taxon>
        <taxon>Metazoa</taxon>
        <taxon>Spiralia</taxon>
        <taxon>Lophotrochozoa</taxon>
        <taxon>Mollusca</taxon>
        <taxon>Gastropoda</taxon>
        <taxon>Heterobranchia</taxon>
        <taxon>Euthyneura</taxon>
        <taxon>Panpulmonata</taxon>
        <taxon>Hygrophila</taxon>
        <taxon>Lymnaeoidea</taxon>
        <taxon>Lymnaeidae</taxon>
        <taxon>Lymnaea</taxon>
    </lineage>
</organism>
<proteinExistence type="predicted"/>
<reference evidence="4 5" key="1">
    <citation type="submission" date="2024-04" db="EMBL/GenBank/DDBJ databases">
        <authorList>
            <consortium name="Genoscope - CEA"/>
            <person name="William W."/>
        </authorList>
    </citation>
    <scope>NUCLEOTIDE SEQUENCE [LARGE SCALE GENOMIC DNA]</scope>
</reference>
<dbReference type="AlphaFoldDB" id="A0AAV2HG03"/>
<keyword evidence="2" id="KW-1133">Transmembrane helix</keyword>
<keyword evidence="2" id="KW-0812">Transmembrane</keyword>
<dbReference type="EMBL" id="CAXITT010000127">
    <property type="protein sequence ID" value="CAL1532878.1"/>
    <property type="molecule type" value="Genomic_DNA"/>
</dbReference>
<feature type="transmembrane region" description="Helical" evidence="2">
    <location>
        <begin position="166"/>
        <end position="186"/>
    </location>
</feature>
<keyword evidence="3" id="KW-0732">Signal</keyword>
<dbReference type="Proteomes" id="UP001497497">
    <property type="component" value="Unassembled WGS sequence"/>
</dbReference>
<protein>
    <submittedName>
        <fullName evidence="4">Uncharacterized protein</fullName>
    </submittedName>
</protein>
<name>A0AAV2HG03_LYMST</name>
<accession>A0AAV2HG03</accession>
<evidence type="ECO:0000256" key="3">
    <source>
        <dbReference type="SAM" id="SignalP"/>
    </source>
</evidence>
<keyword evidence="2" id="KW-0472">Membrane</keyword>
<evidence type="ECO:0000256" key="2">
    <source>
        <dbReference type="SAM" id="Phobius"/>
    </source>
</evidence>
<evidence type="ECO:0000313" key="5">
    <source>
        <dbReference type="Proteomes" id="UP001497497"/>
    </source>
</evidence>